<dbReference type="InterPro" id="IPR005380">
    <property type="entry name" value="XS_domain"/>
</dbReference>
<dbReference type="Pfam" id="PF03468">
    <property type="entry name" value="XS"/>
    <property type="match status" value="1"/>
</dbReference>
<reference evidence="8" key="1">
    <citation type="submission" date="2018-05" db="EMBL/GenBank/DDBJ databases">
        <title>Draft genome of Mucuna pruriens seed.</title>
        <authorList>
            <person name="Nnadi N.E."/>
            <person name="Vos R."/>
            <person name="Hasami M.H."/>
            <person name="Devisetty U.K."/>
            <person name="Aguiy J.C."/>
        </authorList>
    </citation>
    <scope>NUCLEOTIDE SEQUENCE [LARGE SCALE GENOMIC DNA]</scope>
    <source>
        <strain evidence="8">JCA_2017</strain>
    </source>
</reference>
<feature type="domain" description="Factor of DNA methylation 1-5/IDN2" evidence="6">
    <location>
        <begin position="549"/>
        <end position="679"/>
    </location>
</feature>
<dbReference type="Pfam" id="PF03469">
    <property type="entry name" value="XH"/>
    <property type="match status" value="2"/>
</dbReference>
<accession>A0A371IEM1</accession>
<evidence type="ECO:0000256" key="3">
    <source>
        <dbReference type="SAM" id="Coils"/>
    </source>
</evidence>
<name>A0A371IEM1_MUCPR</name>
<keyword evidence="2" id="KW-0943">RNA-mediated gene silencing</keyword>
<evidence type="ECO:0000256" key="4">
    <source>
        <dbReference type="SAM" id="MobiDB-lite"/>
    </source>
</evidence>
<protein>
    <submittedName>
        <fullName evidence="8">Protein INVOLVED IN DE NOVO 2</fullName>
    </submittedName>
</protein>
<dbReference type="Proteomes" id="UP000257109">
    <property type="component" value="Unassembled WGS sequence"/>
</dbReference>
<dbReference type="CDD" id="cd12266">
    <property type="entry name" value="RRM_like_XS"/>
    <property type="match status" value="1"/>
</dbReference>
<evidence type="ECO:0000259" key="6">
    <source>
        <dbReference type="Pfam" id="PF03469"/>
    </source>
</evidence>
<dbReference type="GO" id="GO:0080188">
    <property type="term" value="P:gene silencing by siRNA-directed DNA methylation"/>
    <property type="evidence" value="ECO:0007669"/>
    <property type="project" value="InterPro"/>
</dbReference>
<dbReference type="Pfam" id="PF03470">
    <property type="entry name" value="zf-XS"/>
    <property type="match status" value="1"/>
</dbReference>
<comment type="caution">
    <text evidence="8">The sequence shown here is derived from an EMBL/GenBank/DDBJ whole genome shotgun (WGS) entry which is preliminary data.</text>
</comment>
<dbReference type="Gene3D" id="3.30.70.2890">
    <property type="entry name" value="XS domain"/>
    <property type="match status" value="1"/>
</dbReference>
<proteinExistence type="predicted"/>
<feature type="domain" description="Zinc finger-XS" evidence="7">
    <location>
        <begin position="87"/>
        <end position="130"/>
    </location>
</feature>
<dbReference type="EMBL" id="QJKJ01000270">
    <property type="protein sequence ID" value="RDY13496.1"/>
    <property type="molecule type" value="Genomic_DNA"/>
</dbReference>
<dbReference type="PANTHER" id="PTHR21596:SF77">
    <property type="entry name" value="XH_XS DOMAIN PROTEIN"/>
    <property type="match status" value="1"/>
</dbReference>
<dbReference type="InterPro" id="IPR038588">
    <property type="entry name" value="XS_domain_sf"/>
</dbReference>
<evidence type="ECO:0000256" key="2">
    <source>
        <dbReference type="ARBA" id="ARBA00023158"/>
    </source>
</evidence>
<gene>
    <name evidence="8" type="primary">IDN2</name>
    <name evidence="8" type="ORF">CR513_01570</name>
</gene>
<dbReference type="PANTHER" id="PTHR21596">
    <property type="entry name" value="RIBONUCLEASE P SUBUNIT P38"/>
    <property type="match status" value="1"/>
</dbReference>
<evidence type="ECO:0000259" key="5">
    <source>
        <dbReference type="Pfam" id="PF03468"/>
    </source>
</evidence>
<evidence type="ECO:0000313" key="8">
    <source>
        <dbReference type="EMBL" id="RDY13496.1"/>
    </source>
</evidence>
<feature type="coiled-coil region" evidence="3">
    <location>
        <begin position="872"/>
        <end position="966"/>
    </location>
</feature>
<feature type="region of interest" description="Disordered" evidence="4">
    <location>
        <begin position="391"/>
        <end position="414"/>
    </location>
</feature>
<sequence length="1115" mass="130153">METQRGNEEHSKGSECDIKWNLSAEQQNKSGGIIIISLGGTVMAHSSSDEEDTDISDSEINEYVDKSYEELKKGSHNVKTSDETFTCPYCPKKRKRDYVYRELLEHASGVGQSSSQKRSAREKANHLALVKYLEKDLMAVDVPSNDSKPADEGDPSVNSDEQFVWPWIGIVVNIPTRRTEDGRCVGESGSRLRDEYRSRGFNPVRVNPLWNFRGHSGTALVEFNKNWPGLDNALAFERAHELDHHGKKDWFAYTERKSGIYAWIARADDYKMNNIYGEHLRKMGDIKTIPELMEEEARRQDKLVSNLTNIIQAKNQHLKEMEVRCHETTRKMNLAMMDKDKLIQAYNEEIKRIQSSARDHFQRIFTDHEKLKLQLESHKNELELRKVELEKREAHNESERKKLAEEIEENATKNSSLQMASLEQKKADENVMKLAEDQKRQKEQLHAKIIRLQKQLDMKQELELEIQQLKGSLNVLKHMEDDGDSEVLNKVDALHKDLRDKEQSLQDIDALNRALITKERESNDELQEARRALVEGIKELQPHGNIRLKRMGELDTRPFVEAMKKRYNEEEAEERASELCSLWEEYLKDPDWHPFKVIMVEEKEKEIIRDDDEKLNGLKNDLGEGAYKAVVEALLEINEHNPSGRYFTSVLWNYKQGRRATLKEGIQFLSNQWKGLKRKRGMTKMVNHSHEKEASSKQSEAILSVEKEIKNQNDKFIDMEHRHGEKAVIMSKLIAGLAENIDFRQRNLLGMEDKYNESLNMIMKLMGECHKELQQLKVMNSNISHDMECIKKVHEQVSKELKENKALNELQQKKFMEVIQKHIMEISSLHIDFEKQQNCYENVWKLTEDLKNAIMSPVLEQMKTDENVMKLFEEQKREKEQLHAKIIQLQKLLDRKQELELEIQHLKGSLNVLKHMKDAEVLKKAETLQKDLRDKEQSLQDIDALNQTLIIKERESNEELQEARRALVEGISKLSLDGDISLKKMGKVNNRPFLEAMKKRYNEEEAEERASKLRLFWEEYVKDPRWHPFKVIMVEGIEKEVVRDDDEKLNGLENDLGEGAYKAVVEALLEINEHNPSGGYLVSVLWNYKEGRKATLKEGVQLLLNQWNVRKRKRE</sequence>
<evidence type="ECO:0000259" key="7">
    <source>
        <dbReference type="Pfam" id="PF03470"/>
    </source>
</evidence>
<dbReference type="InterPro" id="IPR005379">
    <property type="entry name" value="FDM1-5/IDN2_XH"/>
</dbReference>
<dbReference type="OrthoDB" id="1892195at2759"/>
<keyword evidence="1 3" id="KW-0175">Coiled coil</keyword>
<feature type="coiled-coil region" evidence="3">
    <location>
        <begin position="435"/>
        <end position="532"/>
    </location>
</feature>
<dbReference type="STRING" id="157652.A0A371IEM1"/>
<organism evidence="8 9">
    <name type="scientific">Mucuna pruriens</name>
    <name type="common">Velvet bean</name>
    <name type="synonym">Dolichos pruriens</name>
    <dbReference type="NCBI Taxonomy" id="157652"/>
    <lineage>
        <taxon>Eukaryota</taxon>
        <taxon>Viridiplantae</taxon>
        <taxon>Streptophyta</taxon>
        <taxon>Embryophyta</taxon>
        <taxon>Tracheophyta</taxon>
        <taxon>Spermatophyta</taxon>
        <taxon>Magnoliopsida</taxon>
        <taxon>eudicotyledons</taxon>
        <taxon>Gunneridae</taxon>
        <taxon>Pentapetalae</taxon>
        <taxon>rosids</taxon>
        <taxon>fabids</taxon>
        <taxon>Fabales</taxon>
        <taxon>Fabaceae</taxon>
        <taxon>Papilionoideae</taxon>
        <taxon>50 kb inversion clade</taxon>
        <taxon>NPAAA clade</taxon>
        <taxon>indigoferoid/millettioid clade</taxon>
        <taxon>Phaseoleae</taxon>
        <taxon>Mucuna</taxon>
    </lineage>
</organism>
<evidence type="ECO:0000313" key="9">
    <source>
        <dbReference type="Proteomes" id="UP000257109"/>
    </source>
</evidence>
<evidence type="ECO:0000256" key="1">
    <source>
        <dbReference type="ARBA" id="ARBA00023054"/>
    </source>
</evidence>
<dbReference type="AlphaFoldDB" id="A0A371IEM1"/>
<feature type="domain" description="XS" evidence="5">
    <location>
        <begin position="160"/>
        <end position="271"/>
    </location>
</feature>
<keyword evidence="9" id="KW-1185">Reference proteome</keyword>
<feature type="domain" description="Factor of DNA methylation 1-5/IDN2" evidence="6">
    <location>
        <begin position="983"/>
        <end position="1113"/>
    </location>
</feature>
<dbReference type="InterPro" id="IPR045177">
    <property type="entry name" value="FDM1-5/IDN2"/>
</dbReference>
<feature type="non-terminal residue" evidence="8">
    <location>
        <position position="1"/>
    </location>
</feature>
<dbReference type="InterPro" id="IPR005381">
    <property type="entry name" value="Znf-XS_domain"/>
</dbReference>
<feature type="compositionally biased region" description="Basic and acidic residues" evidence="4">
    <location>
        <begin position="391"/>
        <end position="405"/>
    </location>
</feature>